<dbReference type="GO" id="GO:0005524">
    <property type="term" value="F:ATP binding"/>
    <property type="evidence" value="ECO:0007669"/>
    <property type="project" value="UniProtKB-KW"/>
</dbReference>
<keyword evidence="3" id="KW-0067">ATP-binding</keyword>
<dbReference type="NCBIfam" id="TIGR00724">
    <property type="entry name" value="urea_amlyse_rel"/>
    <property type="match status" value="1"/>
</dbReference>
<evidence type="ECO:0000313" key="7">
    <source>
        <dbReference type="Proteomes" id="UP000286931"/>
    </source>
</evidence>
<evidence type="ECO:0000256" key="1">
    <source>
        <dbReference type="ARBA" id="ARBA00022741"/>
    </source>
</evidence>
<protein>
    <submittedName>
        <fullName evidence="6">Allophanate hydrolase</fullName>
    </submittedName>
</protein>
<feature type="compositionally biased region" description="Basic and acidic residues" evidence="4">
    <location>
        <begin position="1"/>
        <end position="48"/>
    </location>
</feature>
<dbReference type="InterPro" id="IPR029000">
    <property type="entry name" value="Cyclophilin-like_dom_sf"/>
</dbReference>
<organism evidence="6 7">
    <name type="scientific">Embleya hyalina</name>
    <dbReference type="NCBI Taxonomy" id="516124"/>
    <lineage>
        <taxon>Bacteria</taxon>
        <taxon>Bacillati</taxon>
        <taxon>Actinomycetota</taxon>
        <taxon>Actinomycetes</taxon>
        <taxon>Kitasatosporales</taxon>
        <taxon>Streptomycetaceae</taxon>
        <taxon>Embleya</taxon>
    </lineage>
</organism>
<dbReference type="PANTHER" id="PTHR43309">
    <property type="entry name" value="5-OXOPROLINASE SUBUNIT C"/>
    <property type="match status" value="1"/>
</dbReference>
<sequence>MGGAEARRVRAERGEPRRAEAGRVRAERGEARRREAAGRGEAAQRDPGPEGLRVTHVSDVSRTVEVIRAGALTTVQDLGRIGFAHLGVPRSGALDQPAHRLANRLVGNPPEAATLETTLTGTAVRVRRTTVAAVVGAPCPVRVAGRPVAWGAAIRVPAGAVLEVGSATAGLRTYVALAGGVAVEPVLGSRSTDLLSGLGPAPLVDGDLLPLGEPTGPTPPGADVHRRSGPPTELVLPLVLGPRQDWFTVTARNSLGAARYTVASASNRIGLRTDGPALTWARTDELPSEGMVLGAVQVPPDGRPVLFLADHPVTGGYPVIGVVPEEHLPAAAQATPGTPVRFTPTTH</sequence>
<dbReference type="AlphaFoldDB" id="A0A401YK25"/>
<evidence type="ECO:0000256" key="4">
    <source>
        <dbReference type="SAM" id="MobiDB-lite"/>
    </source>
</evidence>
<dbReference type="PANTHER" id="PTHR43309:SF3">
    <property type="entry name" value="5-OXOPROLINASE SUBUNIT C"/>
    <property type="match status" value="1"/>
</dbReference>
<dbReference type="GO" id="GO:0016787">
    <property type="term" value="F:hydrolase activity"/>
    <property type="evidence" value="ECO:0007669"/>
    <property type="project" value="UniProtKB-KW"/>
</dbReference>
<dbReference type="Pfam" id="PF02626">
    <property type="entry name" value="CT_A_B"/>
    <property type="match status" value="1"/>
</dbReference>
<dbReference type="SMART" id="SM00797">
    <property type="entry name" value="AHS2"/>
    <property type="match status" value="1"/>
</dbReference>
<dbReference type="InterPro" id="IPR003778">
    <property type="entry name" value="CT_A_B"/>
</dbReference>
<dbReference type="Gene3D" id="2.40.100.10">
    <property type="entry name" value="Cyclophilin-like"/>
    <property type="match status" value="1"/>
</dbReference>
<evidence type="ECO:0000259" key="5">
    <source>
        <dbReference type="SMART" id="SM00797"/>
    </source>
</evidence>
<gene>
    <name evidence="6" type="ORF">EHYA_02641</name>
</gene>
<dbReference type="Proteomes" id="UP000286931">
    <property type="component" value="Unassembled WGS sequence"/>
</dbReference>
<dbReference type="EMBL" id="BIFH01000016">
    <property type="protein sequence ID" value="GCD94972.1"/>
    <property type="molecule type" value="Genomic_DNA"/>
</dbReference>
<dbReference type="SUPFAM" id="SSF50891">
    <property type="entry name" value="Cyclophilin-like"/>
    <property type="match status" value="1"/>
</dbReference>
<evidence type="ECO:0000256" key="2">
    <source>
        <dbReference type="ARBA" id="ARBA00022801"/>
    </source>
</evidence>
<keyword evidence="2 6" id="KW-0378">Hydrolase</keyword>
<feature type="domain" description="Carboxyltransferase" evidence="5">
    <location>
        <begin position="85"/>
        <end position="347"/>
    </location>
</feature>
<evidence type="ECO:0000313" key="6">
    <source>
        <dbReference type="EMBL" id="GCD94972.1"/>
    </source>
</evidence>
<keyword evidence="7" id="KW-1185">Reference proteome</keyword>
<keyword evidence="1" id="KW-0547">Nucleotide-binding</keyword>
<dbReference type="InterPro" id="IPR052708">
    <property type="entry name" value="PxpC"/>
</dbReference>
<accession>A0A401YK25</accession>
<reference evidence="6 7" key="1">
    <citation type="submission" date="2018-12" db="EMBL/GenBank/DDBJ databases">
        <title>Draft genome sequence of Embleya hyalina NBRC 13850T.</title>
        <authorList>
            <person name="Komaki H."/>
            <person name="Hosoyama A."/>
            <person name="Kimura A."/>
            <person name="Ichikawa N."/>
            <person name="Tamura T."/>
        </authorList>
    </citation>
    <scope>NUCLEOTIDE SEQUENCE [LARGE SCALE GENOMIC DNA]</scope>
    <source>
        <strain evidence="6 7">NBRC 13850</strain>
    </source>
</reference>
<evidence type="ECO:0000256" key="3">
    <source>
        <dbReference type="ARBA" id="ARBA00022840"/>
    </source>
</evidence>
<feature type="region of interest" description="Disordered" evidence="4">
    <location>
        <begin position="1"/>
        <end position="53"/>
    </location>
</feature>
<proteinExistence type="predicted"/>
<name>A0A401YK25_9ACTN</name>
<comment type="caution">
    <text evidence="6">The sequence shown here is derived from an EMBL/GenBank/DDBJ whole genome shotgun (WGS) entry which is preliminary data.</text>
</comment>